<dbReference type="Pfam" id="PF02721">
    <property type="entry name" value="DUF223"/>
    <property type="match status" value="1"/>
</dbReference>
<dbReference type="PANTHER" id="PTHR47165">
    <property type="entry name" value="OS03G0429900 PROTEIN"/>
    <property type="match status" value="1"/>
</dbReference>
<name>A0AAV0C2B4_9ASTE</name>
<evidence type="ECO:0000259" key="1">
    <source>
        <dbReference type="Pfam" id="PF02721"/>
    </source>
</evidence>
<dbReference type="AlphaFoldDB" id="A0AAV0C2B4"/>
<proteinExistence type="predicted"/>
<dbReference type="InterPro" id="IPR003871">
    <property type="entry name" value="RFA1B/D_OB_1st"/>
</dbReference>
<comment type="caution">
    <text evidence="2">The sequence shown here is derived from an EMBL/GenBank/DDBJ whole genome shotgun (WGS) entry which is preliminary data.</text>
</comment>
<evidence type="ECO:0000313" key="2">
    <source>
        <dbReference type="EMBL" id="CAH9060669.1"/>
    </source>
</evidence>
<dbReference type="PANTHER" id="PTHR47165:SF4">
    <property type="entry name" value="OS03G0429900 PROTEIN"/>
    <property type="match status" value="1"/>
</dbReference>
<dbReference type="SUPFAM" id="SSF50249">
    <property type="entry name" value="Nucleic acid-binding proteins"/>
    <property type="match status" value="1"/>
</dbReference>
<dbReference type="CDD" id="cd04480">
    <property type="entry name" value="RPA1_DBD_A_like"/>
    <property type="match status" value="1"/>
</dbReference>
<dbReference type="Proteomes" id="UP001152523">
    <property type="component" value="Unassembled WGS sequence"/>
</dbReference>
<reference evidence="2" key="1">
    <citation type="submission" date="2022-07" db="EMBL/GenBank/DDBJ databases">
        <authorList>
            <person name="Macas J."/>
            <person name="Novak P."/>
            <person name="Neumann P."/>
        </authorList>
    </citation>
    <scope>NUCLEOTIDE SEQUENCE</scope>
</reference>
<organism evidence="2 3">
    <name type="scientific">Cuscuta epithymum</name>
    <dbReference type="NCBI Taxonomy" id="186058"/>
    <lineage>
        <taxon>Eukaryota</taxon>
        <taxon>Viridiplantae</taxon>
        <taxon>Streptophyta</taxon>
        <taxon>Embryophyta</taxon>
        <taxon>Tracheophyta</taxon>
        <taxon>Spermatophyta</taxon>
        <taxon>Magnoliopsida</taxon>
        <taxon>eudicotyledons</taxon>
        <taxon>Gunneridae</taxon>
        <taxon>Pentapetalae</taxon>
        <taxon>asterids</taxon>
        <taxon>lamiids</taxon>
        <taxon>Solanales</taxon>
        <taxon>Convolvulaceae</taxon>
        <taxon>Cuscuteae</taxon>
        <taxon>Cuscuta</taxon>
        <taxon>Cuscuta subgen. Cuscuta</taxon>
    </lineage>
</organism>
<feature type="domain" description="Replication protein A 70 kDa DNA-binding subunit B/D first OB fold" evidence="1">
    <location>
        <begin position="12"/>
        <end position="79"/>
    </location>
</feature>
<gene>
    <name evidence="2" type="ORF">CEPIT_LOCUS1590</name>
</gene>
<dbReference type="InterPro" id="IPR012340">
    <property type="entry name" value="NA-bd_OB-fold"/>
</dbReference>
<keyword evidence="3" id="KW-1185">Reference proteome</keyword>
<feature type="non-terminal residue" evidence="2">
    <location>
        <position position="134"/>
    </location>
</feature>
<accession>A0AAV0C2B4</accession>
<protein>
    <recommendedName>
        <fullName evidence="1">Replication protein A 70 kDa DNA-binding subunit B/D first OB fold domain-containing protein</fullName>
    </recommendedName>
</protein>
<sequence length="134" mass="15316">MPFQNRELGIRSVELVLIDEEGTRIQATVPQEHIPLFNDQIEEGGLYAFMHFTVKENVGKWRPTQHPYRFYFNEITKVKAQPDDKHPLFPLSTYKFTSFTDVLNSPNVDGPDLIDIIGAYNPTDPPKKPLASEG</sequence>
<evidence type="ECO:0000313" key="3">
    <source>
        <dbReference type="Proteomes" id="UP001152523"/>
    </source>
</evidence>
<dbReference type="EMBL" id="CAMAPF010000008">
    <property type="protein sequence ID" value="CAH9060669.1"/>
    <property type="molecule type" value="Genomic_DNA"/>
</dbReference>
<dbReference type="Gene3D" id="2.40.50.140">
    <property type="entry name" value="Nucleic acid-binding proteins"/>
    <property type="match status" value="1"/>
</dbReference>